<protein>
    <submittedName>
        <fullName evidence="2">D-3-phosphoglycerate dehydrogenase 1</fullName>
    </submittedName>
</protein>
<name>A0A5N5FA66_9ROSA</name>
<dbReference type="InterPro" id="IPR006139">
    <property type="entry name" value="D-isomer_2_OHA_DH_cat_dom"/>
</dbReference>
<comment type="caution">
    <text evidence="2">The sequence shown here is derived from an EMBL/GenBank/DDBJ whole genome shotgun (WGS) entry which is preliminary data.</text>
</comment>
<keyword evidence="3" id="KW-1185">Reference proteome</keyword>
<dbReference type="GO" id="GO:0051287">
    <property type="term" value="F:NAD binding"/>
    <property type="evidence" value="ECO:0007669"/>
    <property type="project" value="InterPro"/>
</dbReference>
<dbReference type="EMBL" id="SMOL01000753">
    <property type="protein sequence ID" value="KAB2599683.1"/>
    <property type="molecule type" value="Genomic_DNA"/>
</dbReference>
<reference evidence="2 3" key="3">
    <citation type="submission" date="2019-11" db="EMBL/GenBank/DDBJ databases">
        <title>A de novo genome assembly of a pear dwarfing rootstock.</title>
        <authorList>
            <person name="Wang F."/>
            <person name="Wang J."/>
            <person name="Li S."/>
            <person name="Zhang Y."/>
            <person name="Fang M."/>
            <person name="Ma L."/>
            <person name="Zhao Y."/>
            <person name="Jiang S."/>
        </authorList>
    </citation>
    <scope>NUCLEOTIDE SEQUENCE [LARGE SCALE GENOMIC DNA]</scope>
    <source>
        <strain evidence="2">S2</strain>
        <tissue evidence="2">Leaf</tissue>
    </source>
</reference>
<feature type="domain" description="D-isomer specific 2-hydroxyacid dehydrogenase catalytic" evidence="1">
    <location>
        <begin position="58"/>
        <end position="108"/>
    </location>
</feature>
<evidence type="ECO:0000259" key="1">
    <source>
        <dbReference type="Pfam" id="PF00389"/>
    </source>
</evidence>
<accession>A0A5N5FA66</accession>
<dbReference type="AlphaFoldDB" id="A0A5N5FA66"/>
<proteinExistence type="predicted"/>
<dbReference type="PANTHER" id="PTHR42938">
    <property type="entry name" value="FORMATE DEHYDROGENASE 1"/>
    <property type="match status" value="1"/>
</dbReference>
<dbReference type="Gene3D" id="3.40.50.720">
    <property type="entry name" value="NAD(P)-binding Rossmann-like Domain"/>
    <property type="match status" value="1"/>
</dbReference>
<dbReference type="GO" id="GO:0009570">
    <property type="term" value="C:chloroplast stroma"/>
    <property type="evidence" value="ECO:0007669"/>
    <property type="project" value="TreeGrafter"/>
</dbReference>
<evidence type="ECO:0000313" key="2">
    <source>
        <dbReference type="EMBL" id="KAB2599683.1"/>
    </source>
</evidence>
<dbReference type="Pfam" id="PF00389">
    <property type="entry name" value="2-Hacid_dh"/>
    <property type="match status" value="1"/>
</dbReference>
<reference evidence="3" key="2">
    <citation type="submission" date="2019-10" db="EMBL/GenBank/DDBJ databases">
        <title>A de novo genome assembly of a pear dwarfing rootstock.</title>
        <authorList>
            <person name="Wang F."/>
            <person name="Wang J."/>
            <person name="Li S."/>
            <person name="Zhang Y."/>
            <person name="Fang M."/>
            <person name="Ma L."/>
            <person name="Zhao Y."/>
            <person name="Jiang S."/>
        </authorList>
    </citation>
    <scope>NUCLEOTIDE SEQUENCE [LARGE SCALE GENOMIC DNA]</scope>
</reference>
<sequence>MGLINNGGPTEPSLSTFLVTPALRRRAPLRLVVVLSAANLDAKPTVLVSKKLGEPEINLSPEELYTKISLYDALIVRSGTKVTREVFESSGGRLKVVGRASIDIDNVDGPTDVRWSGCWVYRFWAGLLPGLGWVPAY</sequence>
<evidence type="ECO:0000313" key="3">
    <source>
        <dbReference type="Proteomes" id="UP000327157"/>
    </source>
</evidence>
<dbReference type="GO" id="GO:0004617">
    <property type="term" value="F:phosphoglycerate dehydrogenase activity"/>
    <property type="evidence" value="ECO:0007669"/>
    <property type="project" value="TreeGrafter"/>
</dbReference>
<gene>
    <name evidence="2" type="ORF">D8674_009954</name>
</gene>
<dbReference type="SUPFAM" id="SSF52283">
    <property type="entry name" value="Formate/glycerate dehydrogenase catalytic domain-like"/>
    <property type="match status" value="1"/>
</dbReference>
<dbReference type="PANTHER" id="PTHR42938:SF5">
    <property type="entry name" value="D-3-PHOSPHOGLYCERATE DEHYDROGENASE 3, CHLOROPLASTIC"/>
    <property type="match status" value="1"/>
</dbReference>
<organism evidence="2 3">
    <name type="scientific">Pyrus ussuriensis x Pyrus communis</name>
    <dbReference type="NCBI Taxonomy" id="2448454"/>
    <lineage>
        <taxon>Eukaryota</taxon>
        <taxon>Viridiplantae</taxon>
        <taxon>Streptophyta</taxon>
        <taxon>Embryophyta</taxon>
        <taxon>Tracheophyta</taxon>
        <taxon>Spermatophyta</taxon>
        <taxon>Magnoliopsida</taxon>
        <taxon>eudicotyledons</taxon>
        <taxon>Gunneridae</taxon>
        <taxon>Pentapetalae</taxon>
        <taxon>rosids</taxon>
        <taxon>fabids</taxon>
        <taxon>Rosales</taxon>
        <taxon>Rosaceae</taxon>
        <taxon>Amygdaloideae</taxon>
        <taxon>Maleae</taxon>
        <taxon>Pyrus</taxon>
    </lineage>
</organism>
<dbReference type="Proteomes" id="UP000327157">
    <property type="component" value="Chromosome 13"/>
</dbReference>
<dbReference type="OrthoDB" id="1709286at2759"/>
<reference evidence="2 3" key="1">
    <citation type="submission" date="2019-09" db="EMBL/GenBank/DDBJ databases">
        <authorList>
            <person name="Ou C."/>
        </authorList>
    </citation>
    <scope>NUCLEOTIDE SEQUENCE [LARGE SCALE GENOMIC DNA]</scope>
    <source>
        <strain evidence="2">S2</strain>
        <tissue evidence="2">Leaf</tissue>
    </source>
</reference>